<dbReference type="PANTHER" id="PTHR45637">
    <property type="entry name" value="FLIPPASE KINASE 1-RELATED"/>
    <property type="match status" value="1"/>
</dbReference>
<comment type="similarity">
    <text evidence="1">Belongs to the protein kinase superfamily. AGC Ser/Thr protein kinase family.</text>
</comment>
<organism evidence="13 14">
    <name type="scientific">Mycoemilia scoparia</name>
    <dbReference type="NCBI Taxonomy" id="417184"/>
    <lineage>
        <taxon>Eukaryota</taxon>
        <taxon>Fungi</taxon>
        <taxon>Fungi incertae sedis</taxon>
        <taxon>Zoopagomycota</taxon>
        <taxon>Kickxellomycotina</taxon>
        <taxon>Kickxellomycetes</taxon>
        <taxon>Kickxellales</taxon>
        <taxon>Kickxellaceae</taxon>
        <taxon>Mycoemilia</taxon>
    </lineage>
</organism>
<feature type="region of interest" description="Disordered" evidence="11">
    <location>
        <begin position="157"/>
        <end position="178"/>
    </location>
</feature>
<dbReference type="GO" id="GO:0004674">
    <property type="term" value="F:protein serine/threonine kinase activity"/>
    <property type="evidence" value="ECO:0007669"/>
    <property type="project" value="UniProtKB-KW"/>
</dbReference>
<dbReference type="Pfam" id="PF00069">
    <property type="entry name" value="Pkinase"/>
    <property type="match status" value="1"/>
</dbReference>
<feature type="compositionally biased region" description="Polar residues" evidence="11">
    <location>
        <begin position="468"/>
        <end position="480"/>
    </location>
</feature>
<feature type="compositionally biased region" description="Polar residues" evidence="11">
    <location>
        <begin position="378"/>
        <end position="416"/>
    </location>
</feature>
<feature type="compositionally biased region" description="Polar residues" evidence="11">
    <location>
        <begin position="239"/>
        <end position="275"/>
    </location>
</feature>
<dbReference type="AlphaFoldDB" id="A0A9W8A024"/>
<feature type="region of interest" description="Disordered" evidence="11">
    <location>
        <begin position="1"/>
        <end position="130"/>
    </location>
</feature>
<feature type="compositionally biased region" description="Polar residues" evidence="11">
    <location>
        <begin position="119"/>
        <end position="130"/>
    </location>
</feature>
<feature type="region of interest" description="Disordered" evidence="11">
    <location>
        <begin position="354"/>
        <end position="480"/>
    </location>
</feature>
<keyword evidence="6" id="KW-0547">Nucleotide-binding</keyword>
<dbReference type="EC" id="2.7.11.1" evidence="2"/>
<feature type="compositionally biased region" description="Polar residues" evidence="11">
    <location>
        <begin position="427"/>
        <end position="455"/>
    </location>
</feature>
<sequence length="911" mass="99240">MTSIIADKQQQQVSGNSRGSSLSIREGPRTNVVSATRLYPQKTSTPGASPKQPHTLAPIRTNSIQRYATTTGKISRDSAAQLTPESAPGRIDSSGSTISIKSPGKVHLSRPPSAKIHDSSTTMTGRSSTATVVPNLSSSLYNLMGFSQSTTPDLSLDTYNSSRGTSHSASSSDQSVDARTNMFNRKMSVHTRRISEAGKSMLSRQSGISSLENKVSDSQGTAINEKKPTGSEHKPQKATPLSINTPPTISSPQSKLLSDSGSSPTHPSGSNINSQESSIEYASALEDYGSQIIDGDEYLSKSTKNTSAGVNKNNKNGQTSSQPQYKTTPAPIGETPGGITLDMIKGKQPMLPGTARHIVSGLDSPQSPDSFSAAEVTGTPSPLTTSFDKKYTNQSSKVPEKPGTSQQKNTSPSGNHNPDGKRHHRTSSVPLPSFMSSQKASTAPASTSKHASTVGPTYGRAINHKSGTHSADSRPSNSSGAVTTMGISVVRRTYSSNSMRIQQVSVGPNSFIKIKLLGKGDVGKVYLVRHKDSGKLYAMKVLSKAEMIKRNKIKRVLAEQEILATANFPFIVTLYHSFQSDERLYFCMDYCLGGEFFRVLQSRPTKSLPEEDAKFYAAEVICALEYLHLNGFIYRDLKPENILLHETGHIMLTDFDLSKQSNPPGNPAVIKSNSFFYNYPSLDTRSCTAGLRTNSFVGTEEYIAPEVIKGVGHTSAVDWWTLGILIYEMLFGITPFKGNNRNATFRNILKTEAQFPQPPAYQAVSSQCKAIIRRLLTKSDKKRLGSRAGASDIKTHAWFKSITWALLRHRTPPILPLSDPKKQEFLAYAMVYQPTSHNSSSKSKSRSHGNSRKDSASLDIESESLWTNDKSRQGMNPFEKFESMTILHMGDEGFDSSYESVSNEKYTDLDQ</sequence>
<feature type="compositionally biased region" description="Polar residues" evidence="11">
    <location>
        <begin position="1"/>
        <end position="23"/>
    </location>
</feature>
<dbReference type="CDD" id="cd05574">
    <property type="entry name" value="STKc_phototropin_like"/>
    <property type="match status" value="1"/>
</dbReference>
<keyword evidence="3 13" id="KW-0723">Serine/threonine-protein kinase</keyword>
<reference evidence="13" key="1">
    <citation type="submission" date="2022-07" db="EMBL/GenBank/DDBJ databases">
        <title>Phylogenomic reconstructions and comparative analyses of Kickxellomycotina fungi.</title>
        <authorList>
            <person name="Reynolds N.K."/>
            <person name="Stajich J.E."/>
            <person name="Barry K."/>
            <person name="Grigoriev I.V."/>
            <person name="Crous P."/>
            <person name="Smith M.E."/>
        </authorList>
    </citation>
    <scope>NUCLEOTIDE SEQUENCE</scope>
    <source>
        <strain evidence="13">NBRC 100468</strain>
    </source>
</reference>
<dbReference type="GO" id="GO:0005524">
    <property type="term" value="F:ATP binding"/>
    <property type="evidence" value="ECO:0007669"/>
    <property type="project" value="UniProtKB-KW"/>
</dbReference>
<dbReference type="SUPFAM" id="SSF56112">
    <property type="entry name" value="Protein kinase-like (PK-like)"/>
    <property type="match status" value="1"/>
</dbReference>
<keyword evidence="14" id="KW-1185">Reference proteome</keyword>
<dbReference type="InterPro" id="IPR011009">
    <property type="entry name" value="Kinase-like_dom_sf"/>
</dbReference>
<evidence type="ECO:0000256" key="11">
    <source>
        <dbReference type="SAM" id="MobiDB-lite"/>
    </source>
</evidence>
<feature type="compositionally biased region" description="Polar residues" evidence="11">
    <location>
        <begin position="304"/>
        <end position="327"/>
    </location>
</feature>
<dbReference type="SMART" id="SM00220">
    <property type="entry name" value="S_TKc"/>
    <property type="match status" value="1"/>
</dbReference>
<evidence type="ECO:0000313" key="14">
    <source>
        <dbReference type="Proteomes" id="UP001150538"/>
    </source>
</evidence>
<dbReference type="OrthoDB" id="432483at2759"/>
<comment type="catalytic activity">
    <reaction evidence="9">
        <text>L-threonyl-[protein] + ATP = O-phospho-L-threonyl-[protein] + ADP + H(+)</text>
        <dbReference type="Rhea" id="RHEA:46608"/>
        <dbReference type="Rhea" id="RHEA-COMP:11060"/>
        <dbReference type="Rhea" id="RHEA-COMP:11605"/>
        <dbReference type="ChEBI" id="CHEBI:15378"/>
        <dbReference type="ChEBI" id="CHEBI:30013"/>
        <dbReference type="ChEBI" id="CHEBI:30616"/>
        <dbReference type="ChEBI" id="CHEBI:61977"/>
        <dbReference type="ChEBI" id="CHEBI:456216"/>
        <dbReference type="EC" id="2.7.11.1"/>
    </reaction>
</comment>
<evidence type="ECO:0000256" key="5">
    <source>
        <dbReference type="ARBA" id="ARBA00022679"/>
    </source>
</evidence>
<feature type="region of interest" description="Disordered" evidence="11">
    <location>
        <begin position="835"/>
        <end position="877"/>
    </location>
</feature>
<dbReference type="EMBL" id="JANBPU010000018">
    <property type="protein sequence ID" value="KAJ1920060.1"/>
    <property type="molecule type" value="Genomic_DNA"/>
</dbReference>
<dbReference type="InterPro" id="IPR000719">
    <property type="entry name" value="Prot_kinase_dom"/>
</dbReference>
<feature type="compositionally biased region" description="Polar residues" evidence="11">
    <location>
        <begin position="60"/>
        <end position="84"/>
    </location>
</feature>
<dbReference type="Proteomes" id="UP001150538">
    <property type="component" value="Unassembled WGS sequence"/>
</dbReference>
<protein>
    <recommendedName>
        <fullName evidence="2">non-specific serine/threonine protein kinase</fullName>
        <ecNumber evidence="2">2.7.11.1</ecNumber>
    </recommendedName>
</protein>
<keyword evidence="7 13" id="KW-0418">Kinase</keyword>
<comment type="caution">
    <text evidence="13">The sequence shown here is derived from an EMBL/GenBank/DDBJ whole genome shotgun (WGS) entry which is preliminary data.</text>
</comment>
<name>A0A9W8A024_9FUNG</name>
<feature type="compositionally biased region" description="Low complexity" evidence="11">
    <location>
        <begin position="161"/>
        <end position="175"/>
    </location>
</feature>
<comment type="catalytic activity">
    <reaction evidence="10">
        <text>L-seryl-[protein] + ATP = O-phospho-L-seryl-[protein] + ADP + H(+)</text>
        <dbReference type="Rhea" id="RHEA:17989"/>
        <dbReference type="Rhea" id="RHEA-COMP:9863"/>
        <dbReference type="Rhea" id="RHEA-COMP:11604"/>
        <dbReference type="ChEBI" id="CHEBI:15378"/>
        <dbReference type="ChEBI" id="CHEBI:29999"/>
        <dbReference type="ChEBI" id="CHEBI:30616"/>
        <dbReference type="ChEBI" id="CHEBI:83421"/>
        <dbReference type="ChEBI" id="CHEBI:456216"/>
        <dbReference type="EC" id="2.7.11.1"/>
    </reaction>
</comment>
<feature type="compositionally biased region" description="Basic and acidic residues" evidence="11">
    <location>
        <begin position="224"/>
        <end position="235"/>
    </location>
</feature>
<feature type="region of interest" description="Disordered" evidence="11">
    <location>
        <begin position="199"/>
        <end position="275"/>
    </location>
</feature>
<dbReference type="InterPro" id="IPR008271">
    <property type="entry name" value="Ser/Thr_kinase_AS"/>
</dbReference>
<feature type="region of interest" description="Disordered" evidence="11">
    <location>
        <begin position="304"/>
        <end position="339"/>
    </location>
</feature>
<evidence type="ECO:0000256" key="7">
    <source>
        <dbReference type="ARBA" id="ARBA00022777"/>
    </source>
</evidence>
<keyword evidence="5" id="KW-0808">Transferase</keyword>
<evidence type="ECO:0000256" key="8">
    <source>
        <dbReference type="ARBA" id="ARBA00022840"/>
    </source>
</evidence>
<evidence type="ECO:0000256" key="1">
    <source>
        <dbReference type="ARBA" id="ARBA00009903"/>
    </source>
</evidence>
<keyword evidence="4" id="KW-0597">Phosphoprotein</keyword>
<evidence type="ECO:0000256" key="10">
    <source>
        <dbReference type="ARBA" id="ARBA00048679"/>
    </source>
</evidence>
<gene>
    <name evidence="13" type="primary">NRC2</name>
    <name evidence="13" type="ORF">H4219_001589</name>
</gene>
<dbReference type="FunFam" id="1.10.510.10:FF:000121">
    <property type="entry name" value="Serine/threonine-protein kinase nrc-2"/>
    <property type="match status" value="1"/>
</dbReference>
<dbReference type="Gene3D" id="1.10.510.10">
    <property type="entry name" value="Transferase(Phosphotransferase) domain 1"/>
    <property type="match status" value="1"/>
</dbReference>
<evidence type="ECO:0000256" key="4">
    <source>
        <dbReference type="ARBA" id="ARBA00022553"/>
    </source>
</evidence>
<keyword evidence="8" id="KW-0067">ATP-binding</keyword>
<evidence type="ECO:0000256" key="6">
    <source>
        <dbReference type="ARBA" id="ARBA00022741"/>
    </source>
</evidence>
<feature type="domain" description="Protein kinase" evidence="12">
    <location>
        <begin position="511"/>
        <end position="799"/>
    </location>
</feature>
<evidence type="ECO:0000256" key="9">
    <source>
        <dbReference type="ARBA" id="ARBA00047899"/>
    </source>
</evidence>
<dbReference type="PROSITE" id="PS50011">
    <property type="entry name" value="PROTEIN_KINASE_DOM"/>
    <property type="match status" value="1"/>
</dbReference>
<feature type="compositionally biased region" description="Polar residues" evidence="11">
    <location>
        <begin position="202"/>
        <end position="222"/>
    </location>
</feature>
<evidence type="ECO:0000256" key="3">
    <source>
        <dbReference type="ARBA" id="ARBA00022527"/>
    </source>
</evidence>
<dbReference type="PROSITE" id="PS00108">
    <property type="entry name" value="PROTEIN_KINASE_ST"/>
    <property type="match status" value="1"/>
</dbReference>
<accession>A0A9W8A024</accession>
<evidence type="ECO:0000313" key="13">
    <source>
        <dbReference type="EMBL" id="KAJ1920060.1"/>
    </source>
</evidence>
<evidence type="ECO:0000256" key="2">
    <source>
        <dbReference type="ARBA" id="ARBA00012513"/>
    </source>
</evidence>
<dbReference type="FunFam" id="3.30.200.20:FF:000524">
    <property type="entry name" value="Non-specific serine/threonine protein kinase"/>
    <property type="match status" value="1"/>
</dbReference>
<dbReference type="Gene3D" id="3.30.200.20">
    <property type="entry name" value="Phosphorylase Kinase, domain 1"/>
    <property type="match status" value="1"/>
</dbReference>
<proteinExistence type="inferred from homology"/>
<evidence type="ECO:0000259" key="12">
    <source>
        <dbReference type="PROSITE" id="PS50011"/>
    </source>
</evidence>
<feature type="region of interest" description="Disordered" evidence="11">
    <location>
        <begin position="892"/>
        <end position="911"/>
    </location>
</feature>